<comment type="caution">
    <text evidence="1">The sequence shown here is derived from an EMBL/GenBank/DDBJ whole genome shotgun (WGS) entry which is preliminary data.</text>
</comment>
<sequence length="536" mass="58126">MSEVFRSNFPIHKAHAPFLVISPRVHRRHQSQPPTSHSKPTPWRKDGEVDQPTVLIEDHFTRSTMFTLDFFKRLAKFSLVGIFALGITGWTAFEGVHMWVEKVELAADQDSEVQRWEWAADAEKWSGGEFGGTDPALGFKGRHAVRSSWIAQNWGTGSGASVIGSNAFSGRGPQGAGGLNVVEARLEIAQSFLSVALKIGESRMSSGKLRPQTIGELLCRHAAILERMGTREALFEARSQYERVWAGLPGKGVDAARIALKLGDLDHRLGDTEDALAWWTRALHLTQGSVYEGVAGPTISQVVPSSPSAQRTTASTLVSLSAYYSTSGQLKRAQAIQESALNLLRSIPSPPSLAAASPPQALHALYLLHRSSLLSIHLAEVLYALQSTPQPSIQWLTRAAESSERVALALAGLPFTHPDAPGSTIPHPPASEASLVSVFTKSPAMHKPAKSLLRDARRTAAEAWNLLGILTEGEKDNGMERALECYERALGWAGVAADRVGGIGEAGEGTLEAEWKVLWGNYVRAREATRKQAVKP</sequence>
<evidence type="ECO:0000313" key="1">
    <source>
        <dbReference type="EMBL" id="KAH7930766.1"/>
    </source>
</evidence>
<name>A0ACB8C0S5_9AGAM</name>
<gene>
    <name evidence="1" type="ORF">BV22DRAFT_1108989</name>
</gene>
<reference evidence="1" key="1">
    <citation type="journal article" date="2021" name="New Phytol.">
        <title>Evolutionary innovations through gain and loss of genes in the ectomycorrhizal Boletales.</title>
        <authorList>
            <person name="Wu G."/>
            <person name="Miyauchi S."/>
            <person name="Morin E."/>
            <person name="Kuo A."/>
            <person name="Drula E."/>
            <person name="Varga T."/>
            <person name="Kohler A."/>
            <person name="Feng B."/>
            <person name="Cao Y."/>
            <person name="Lipzen A."/>
            <person name="Daum C."/>
            <person name="Hundley H."/>
            <person name="Pangilinan J."/>
            <person name="Johnson J."/>
            <person name="Barry K."/>
            <person name="LaButti K."/>
            <person name="Ng V."/>
            <person name="Ahrendt S."/>
            <person name="Min B."/>
            <person name="Choi I.G."/>
            <person name="Park H."/>
            <person name="Plett J.M."/>
            <person name="Magnuson J."/>
            <person name="Spatafora J.W."/>
            <person name="Nagy L.G."/>
            <person name="Henrissat B."/>
            <person name="Grigoriev I.V."/>
            <person name="Yang Z.L."/>
            <person name="Xu J."/>
            <person name="Martin F.M."/>
        </authorList>
    </citation>
    <scope>NUCLEOTIDE SEQUENCE</scope>
    <source>
        <strain evidence="1">KUC20120723A-06</strain>
    </source>
</reference>
<protein>
    <submittedName>
        <fullName evidence="1">Uncharacterized protein</fullName>
    </submittedName>
</protein>
<proteinExistence type="predicted"/>
<dbReference type="EMBL" id="MU266329">
    <property type="protein sequence ID" value="KAH7930766.1"/>
    <property type="molecule type" value="Genomic_DNA"/>
</dbReference>
<dbReference type="Proteomes" id="UP000790709">
    <property type="component" value="Unassembled WGS sequence"/>
</dbReference>
<accession>A0ACB8C0S5</accession>
<organism evidence="1 2">
    <name type="scientific">Leucogyrophana mollusca</name>
    <dbReference type="NCBI Taxonomy" id="85980"/>
    <lineage>
        <taxon>Eukaryota</taxon>
        <taxon>Fungi</taxon>
        <taxon>Dikarya</taxon>
        <taxon>Basidiomycota</taxon>
        <taxon>Agaricomycotina</taxon>
        <taxon>Agaricomycetes</taxon>
        <taxon>Agaricomycetidae</taxon>
        <taxon>Boletales</taxon>
        <taxon>Boletales incertae sedis</taxon>
        <taxon>Leucogyrophana</taxon>
    </lineage>
</organism>
<keyword evidence="2" id="KW-1185">Reference proteome</keyword>
<evidence type="ECO:0000313" key="2">
    <source>
        <dbReference type="Proteomes" id="UP000790709"/>
    </source>
</evidence>